<name>A0A382FEJ6_9ZZZZ</name>
<dbReference type="Gene3D" id="1.20.120.1200">
    <property type="entry name" value="NADH-ubiquinone/plastoquinone oxidoreductase chain 6, subunit NuoJ"/>
    <property type="match status" value="1"/>
</dbReference>
<dbReference type="AlphaFoldDB" id="A0A382FEJ6"/>
<feature type="transmembrane region" description="Helical" evidence="1">
    <location>
        <begin position="47"/>
        <end position="68"/>
    </location>
</feature>
<proteinExistence type="predicted"/>
<feature type="transmembrane region" description="Helical" evidence="1">
    <location>
        <begin position="80"/>
        <end position="98"/>
    </location>
</feature>
<evidence type="ECO:0008006" key="3">
    <source>
        <dbReference type="Google" id="ProtNLM"/>
    </source>
</evidence>
<keyword evidence="1" id="KW-1133">Transmembrane helix</keyword>
<keyword evidence="1" id="KW-0472">Membrane</keyword>
<sequence length="156" mass="16384">VLAVAGGVMAARSRQILYNIIGLGISLFGIAGLFLQLGSPFVAAMQLLIYIGGIVVAIVFAMMLSMAMTIDPPARSLPKTIFAAIGSGLFLAGLVGLLNNTTFETRPTAGDEAWAVSRIGNALLEHYNLVFETLSVVLLLAIIGAILIARRDRTPA</sequence>
<dbReference type="InterPro" id="IPR042106">
    <property type="entry name" value="Nuo/plastoQ_OxRdtase_6_NuoJ"/>
</dbReference>
<accession>A0A382FEJ6</accession>
<protein>
    <recommendedName>
        <fullName evidence="3">NADH-quinone oxidoreductase subunit J</fullName>
    </recommendedName>
</protein>
<organism evidence="2">
    <name type="scientific">marine metagenome</name>
    <dbReference type="NCBI Taxonomy" id="408172"/>
    <lineage>
        <taxon>unclassified sequences</taxon>
        <taxon>metagenomes</taxon>
        <taxon>ecological metagenomes</taxon>
    </lineage>
</organism>
<feature type="transmembrane region" description="Helical" evidence="1">
    <location>
        <begin position="129"/>
        <end position="149"/>
    </location>
</feature>
<dbReference type="GO" id="GO:0008137">
    <property type="term" value="F:NADH dehydrogenase (ubiquinone) activity"/>
    <property type="evidence" value="ECO:0007669"/>
    <property type="project" value="InterPro"/>
</dbReference>
<gene>
    <name evidence="2" type="ORF">METZ01_LOCUS213598</name>
</gene>
<dbReference type="PANTHER" id="PTHR33269">
    <property type="entry name" value="NADH-UBIQUINONE OXIDOREDUCTASE CHAIN 6"/>
    <property type="match status" value="1"/>
</dbReference>
<reference evidence="2" key="1">
    <citation type="submission" date="2018-05" db="EMBL/GenBank/DDBJ databases">
        <authorList>
            <person name="Lanie J.A."/>
            <person name="Ng W.-L."/>
            <person name="Kazmierczak K.M."/>
            <person name="Andrzejewski T.M."/>
            <person name="Davidsen T.M."/>
            <person name="Wayne K.J."/>
            <person name="Tettelin H."/>
            <person name="Glass J.I."/>
            <person name="Rusch D."/>
            <person name="Podicherti R."/>
            <person name="Tsui H.-C.T."/>
            <person name="Winkler M.E."/>
        </authorList>
    </citation>
    <scope>NUCLEOTIDE SEQUENCE</scope>
</reference>
<keyword evidence="1" id="KW-0812">Transmembrane</keyword>
<dbReference type="PANTHER" id="PTHR33269:SF17">
    <property type="entry name" value="NADH-UBIQUINONE OXIDOREDUCTASE CHAIN 6"/>
    <property type="match status" value="1"/>
</dbReference>
<feature type="non-terminal residue" evidence="2">
    <location>
        <position position="1"/>
    </location>
</feature>
<evidence type="ECO:0000313" key="2">
    <source>
        <dbReference type="EMBL" id="SVB60744.1"/>
    </source>
</evidence>
<dbReference type="InterPro" id="IPR001457">
    <property type="entry name" value="NADH_UbQ/plastoQ_OxRdtase_su6"/>
</dbReference>
<feature type="transmembrane region" description="Helical" evidence="1">
    <location>
        <begin position="16"/>
        <end position="35"/>
    </location>
</feature>
<dbReference type="EMBL" id="UINC01049227">
    <property type="protein sequence ID" value="SVB60744.1"/>
    <property type="molecule type" value="Genomic_DNA"/>
</dbReference>
<evidence type="ECO:0000256" key="1">
    <source>
        <dbReference type="SAM" id="Phobius"/>
    </source>
</evidence>
<dbReference type="Pfam" id="PF00499">
    <property type="entry name" value="Oxidored_q3"/>
    <property type="match status" value="1"/>
</dbReference>